<evidence type="ECO:0000313" key="4">
    <source>
        <dbReference type="EMBL" id="BBE20127.1"/>
    </source>
</evidence>
<feature type="chain" id="PRO_5024401738" evidence="2">
    <location>
        <begin position="27"/>
        <end position="276"/>
    </location>
</feature>
<sequence>MKAKLFLKISLSLIGIILFSCTNSLKQEPTQHQFMGYIENTQVNITGRLPGKITSIYVDEGDTVKQGDKIARLDTRELDANMDAMNSQLKNIILNKSRMEHLFQAGALPQQKVDEIETSYEVLRSNILALKTKIEDMLITSPIDGIVNVKVLENGQILSPGMAVVIVTDPDGTWARFSIPERFIDQINIGQQFEIKSNTSGPDYAAKVVQILPFAEFASHTPTTLRDERDVRTFDVKMKLVDTPRHASIVTCKPGMYVYLTLKEPGNDNSNPIKNQ</sequence>
<keyword evidence="2" id="KW-0732">Signal</keyword>
<dbReference type="Pfam" id="PF25917">
    <property type="entry name" value="BSH_RND"/>
    <property type="match status" value="1"/>
</dbReference>
<accession>A0A5K7SFC7</accession>
<dbReference type="GO" id="GO:0019898">
    <property type="term" value="C:extrinsic component of membrane"/>
    <property type="evidence" value="ECO:0007669"/>
    <property type="project" value="InterPro"/>
</dbReference>
<dbReference type="AlphaFoldDB" id="A0A5K7SFC7"/>
<feature type="domain" description="Multidrug resistance protein MdtA-like barrel-sandwich hybrid" evidence="3">
    <location>
        <begin position="42"/>
        <end position="168"/>
    </location>
</feature>
<evidence type="ECO:0000256" key="1">
    <source>
        <dbReference type="ARBA" id="ARBA00009477"/>
    </source>
</evidence>
<dbReference type="PANTHER" id="PTHR30438">
    <property type="entry name" value="36 KDA ANTIGEN-RELATED"/>
    <property type="match status" value="1"/>
</dbReference>
<evidence type="ECO:0000313" key="5">
    <source>
        <dbReference type="Proteomes" id="UP001193389"/>
    </source>
</evidence>
<dbReference type="GO" id="GO:0022857">
    <property type="term" value="F:transmembrane transporter activity"/>
    <property type="evidence" value="ECO:0007669"/>
    <property type="project" value="InterPro"/>
</dbReference>
<dbReference type="InterPro" id="IPR006143">
    <property type="entry name" value="RND_pump_MFP"/>
</dbReference>
<name>A0A5K7SFC7_9BACT</name>
<dbReference type="Gene3D" id="6.10.140.1990">
    <property type="match status" value="1"/>
</dbReference>
<evidence type="ECO:0000256" key="2">
    <source>
        <dbReference type="SAM" id="SignalP"/>
    </source>
</evidence>
<dbReference type="InterPro" id="IPR030190">
    <property type="entry name" value="MacA_alpha-hairpin_sf"/>
</dbReference>
<dbReference type="EMBL" id="AP018694">
    <property type="protein sequence ID" value="BBE20127.1"/>
    <property type="molecule type" value="Genomic_DNA"/>
</dbReference>
<dbReference type="Proteomes" id="UP001193389">
    <property type="component" value="Chromosome"/>
</dbReference>
<protein>
    <submittedName>
        <fullName evidence="4">Co/Zn/Cd efflux system membrane fusion protein</fullName>
    </submittedName>
</protein>
<dbReference type="Gene3D" id="2.40.50.100">
    <property type="match status" value="1"/>
</dbReference>
<reference evidence="4" key="1">
    <citation type="journal article" date="2020" name="Int. J. Syst. Evol. Microbiol.">
        <title>Aquipluma nitroreducens gen. nov. sp. nov., a novel facultatively anaerobic bacterium isolated from a freshwater lake.</title>
        <authorList>
            <person name="Watanabe M."/>
            <person name="Kojima H."/>
            <person name="Fukui M."/>
        </authorList>
    </citation>
    <scope>NUCLEOTIDE SEQUENCE</scope>
    <source>
        <strain evidence="4">MeG22</strain>
    </source>
</reference>
<keyword evidence="5" id="KW-1185">Reference proteome</keyword>
<dbReference type="GO" id="GO:0005886">
    <property type="term" value="C:plasma membrane"/>
    <property type="evidence" value="ECO:0007669"/>
    <property type="project" value="TreeGrafter"/>
</dbReference>
<proteinExistence type="inferred from homology"/>
<gene>
    <name evidence="4" type="ORF">AQPE_4318</name>
</gene>
<comment type="similarity">
    <text evidence="1">Belongs to the membrane fusion protein (MFP) (TC 8.A.1) family.</text>
</comment>
<organism evidence="4 5">
    <name type="scientific">Aquipluma nitroreducens</name>
    <dbReference type="NCBI Taxonomy" id="2010828"/>
    <lineage>
        <taxon>Bacteria</taxon>
        <taxon>Pseudomonadati</taxon>
        <taxon>Bacteroidota</taxon>
        <taxon>Bacteroidia</taxon>
        <taxon>Marinilabiliales</taxon>
        <taxon>Prolixibacteraceae</taxon>
        <taxon>Aquipluma</taxon>
    </lineage>
</organism>
<feature type="signal peptide" evidence="2">
    <location>
        <begin position="1"/>
        <end position="26"/>
    </location>
</feature>
<dbReference type="KEGG" id="anf:AQPE_4318"/>
<dbReference type="RefSeq" id="WP_318348301.1">
    <property type="nucleotide sequence ID" value="NZ_AP018694.1"/>
</dbReference>
<evidence type="ECO:0000259" key="3">
    <source>
        <dbReference type="Pfam" id="PF25917"/>
    </source>
</evidence>
<dbReference type="GO" id="GO:1990961">
    <property type="term" value="P:xenobiotic detoxification by transmembrane export across the plasma membrane"/>
    <property type="evidence" value="ECO:0007669"/>
    <property type="project" value="InterPro"/>
</dbReference>
<dbReference type="GO" id="GO:1990195">
    <property type="term" value="C:macrolide transmembrane transporter complex"/>
    <property type="evidence" value="ECO:0007669"/>
    <property type="project" value="InterPro"/>
</dbReference>
<dbReference type="PROSITE" id="PS51257">
    <property type="entry name" value="PROKAR_LIPOPROTEIN"/>
    <property type="match status" value="1"/>
</dbReference>
<dbReference type="PANTHER" id="PTHR30438:SF2">
    <property type="entry name" value="MEMBRANE PROTEIN"/>
    <property type="match status" value="1"/>
</dbReference>
<dbReference type="Gene3D" id="2.40.30.170">
    <property type="match status" value="1"/>
</dbReference>
<dbReference type="NCBIfam" id="TIGR01730">
    <property type="entry name" value="RND_mfp"/>
    <property type="match status" value="1"/>
</dbReference>
<dbReference type="SUPFAM" id="SSF111369">
    <property type="entry name" value="HlyD-like secretion proteins"/>
    <property type="match status" value="1"/>
</dbReference>
<dbReference type="InterPro" id="IPR058625">
    <property type="entry name" value="MdtA-like_BSH"/>
</dbReference>